<evidence type="ECO:0000256" key="4">
    <source>
        <dbReference type="ARBA" id="ARBA00022723"/>
    </source>
</evidence>
<evidence type="ECO:0000256" key="8">
    <source>
        <dbReference type="ARBA" id="ARBA00023004"/>
    </source>
</evidence>
<feature type="domain" description="TauD/TfdA-like" evidence="9">
    <location>
        <begin position="135"/>
        <end position="367"/>
    </location>
</feature>
<keyword evidence="4" id="KW-0479">Metal-binding</keyword>
<comment type="similarity">
    <text evidence="3">Belongs to the gamma-BBH/TMLD family.</text>
</comment>
<protein>
    <recommendedName>
        <fullName evidence="13">Gamma-butyrobetaine dioxygenase</fullName>
    </recommendedName>
</protein>
<keyword evidence="5" id="KW-0124">Carnitine biosynthesis</keyword>
<evidence type="ECO:0000313" key="11">
    <source>
        <dbReference type="EMBL" id="KAK3242328.1"/>
    </source>
</evidence>
<dbReference type="Gene3D" id="1.10.3210.10">
    <property type="entry name" value="Hypothetical protein af1432"/>
    <property type="match status" value="1"/>
</dbReference>
<accession>A0AAE0BU87</accession>
<evidence type="ECO:0000256" key="3">
    <source>
        <dbReference type="ARBA" id="ARBA00008654"/>
    </source>
</evidence>
<dbReference type="FunFam" id="3.60.130.10:FF:000001">
    <property type="entry name" value="Trimethyllysine dioxygenase, mitochondrial"/>
    <property type="match status" value="1"/>
</dbReference>
<dbReference type="AlphaFoldDB" id="A0AAE0BU87"/>
<gene>
    <name evidence="11" type="ORF">CYMTET_47976</name>
</gene>
<dbReference type="CDD" id="cd00250">
    <property type="entry name" value="CAS_like"/>
    <property type="match status" value="1"/>
</dbReference>
<evidence type="ECO:0000256" key="5">
    <source>
        <dbReference type="ARBA" id="ARBA00022873"/>
    </source>
</evidence>
<dbReference type="Gene3D" id="3.30.2020.30">
    <property type="match status" value="1"/>
</dbReference>
<dbReference type="GO" id="GO:0005739">
    <property type="term" value="C:mitochondrion"/>
    <property type="evidence" value="ECO:0007669"/>
    <property type="project" value="TreeGrafter"/>
</dbReference>
<evidence type="ECO:0000256" key="7">
    <source>
        <dbReference type="ARBA" id="ARBA00023002"/>
    </source>
</evidence>
<keyword evidence="7" id="KW-0560">Oxidoreductase</keyword>
<feature type="domain" description="Gamma-butyrobetaine hydroxylase-like N-terminal" evidence="10">
    <location>
        <begin position="16"/>
        <end position="95"/>
    </location>
</feature>
<proteinExistence type="inferred from homology"/>
<name>A0AAE0BU87_9CHLO</name>
<keyword evidence="8" id="KW-0408">Iron</keyword>
<dbReference type="InterPro" id="IPR050411">
    <property type="entry name" value="AlphaKG_dependent_hydroxylases"/>
</dbReference>
<evidence type="ECO:0000256" key="1">
    <source>
        <dbReference type="ARBA" id="ARBA00001954"/>
    </source>
</evidence>
<dbReference type="InterPro" id="IPR010376">
    <property type="entry name" value="GBBH-like_N"/>
</dbReference>
<evidence type="ECO:0008006" key="13">
    <source>
        <dbReference type="Google" id="ProtNLM"/>
    </source>
</evidence>
<dbReference type="InterPro" id="IPR042098">
    <property type="entry name" value="TauD-like_sf"/>
</dbReference>
<dbReference type="PANTHER" id="PTHR10696">
    <property type="entry name" value="GAMMA-BUTYROBETAINE HYDROXYLASE-RELATED"/>
    <property type="match status" value="1"/>
</dbReference>
<dbReference type="Proteomes" id="UP001190700">
    <property type="component" value="Unassembled WGS sequence"/>
</dbReference>
<evidence type="ECO:0000259" key="9">
    <source>
        <dbReference type="Pfam" id="PF02668"/>
    </source>
</evidence>
<dbReference type="GO" id="GO:0051213">
    <property type="term" value="F:dioxygenase activity"/>
    <property type="evidence" value="ECO:0007669"/>
    <property type="project" value="UniProtKB-KW"/>
</dbReference>
<keyword evidence="12" id="KW-1185">Reference proteome</keyword>
<evidence type="ECO:0000259" key="10">
    <source>
        <dbReference type="Pfam" id="PF06155"/>
    </source>
</evidence>
<comment type="cofactor">
    <cofactor evidence="1">
        <name>Fe(2+)</name>
        <dbReference type="ChEBI" id="CHEBI:29033"/>
    </cofactor>
</comment>
<dbReference type="EMBL" id="LGRX02033190">
    <property type="protein sequence ID" value="KAK3242328.1"/>
    <property type="molecule type" value="Genomic_DNA"/>
</dbReference>
<evidence type="ECO:0000313" key="12">
    <source>
        <dbReference type="Proteomes" id="UP001190700"/>
    </source>
</evidence>
<dbReference type="InterPro" id="IPR038492">
    <property type="entry name" value="GBBH-like_N_sf"/>
</dbReference>
<keyword evidence="6" id="KW-0223">Dioxygenase</keyword>
<dbReference type="Pfam" id="PF06155">
    <property type="entry name" value="GBBH-like_N"/>
    <property type="match status" value="1"/>
</dbReference>
<organism evidence="11 12">
    <name type="scientific">Cymbomonas tetramitiformis</name>
    <dbReference type="NCBI Taxonomy" id="36881"/>
    <lineage>
        <taxon>Eukaryota</taxon>
        <taxon>Viridiplantae</taxon>
        <taxon>Chlorophyta</taxon>
        <taxon>Pyramimonadophyceae</taxon>
        <taxon>Pyramimonadales</taxon>
        <taxon>Pyramimonadaceae</taxon>
        <taxon>Cymbomonas</taxon>
    </lineage>
</organism>
<dbReference type="SUPFAM" id="SSF51197">
    <property type="entry name" value="Clavaminate synthase-like"/>
    <property type="match status" value="1"/>
</dbReference>
<feature type="non-terminal residue" evidence="11">
    <location>
        <position position="549"/>
    </location>
</feature>
<evidence type="ECO:0000256" key="6">
    <source>
        <dbReference type="ARBA" id="ARBA00022964"/>
    </source>
</evidence>
<dbReference type="PANTHER" id="PTHR10696:SF25">
    <property type="entry name" value="OXIDOREDUCTASE AIM17-RELATED"/>
    <property type="match status" value="1"/>
</dbReference>
<dbReference type="CDD" id="cd00077">
    <property type="entry name" value="HDc"/>
    <property type="match status" value="1"/>
</dbReference>
<dbReference type="InterPro" id="IPR003819">
    <property type="entry name" value="TauD/TfdA-like"/>
</dbReference>
<sequence length="549" mass="60103">MKRPAPTVLSECCARENGLDVRWEDGESSFFHWIWLRDNDPGQKLASGQRLFETSSLLRDINAFRPPRCSQITEAGDLKVEWDESTVSEFSASWLLNHSYAEQHVRARLAQVSPMPWTAALRYNLPYIKWDAVEHSSTGKLQALQCMERLGFCIITGAGAAERTVLRVAARFGQVRRTNYGELFDVRVKPGCSNLADSSKGLSCHTDNPYRDPTPGVQLLHCLRPAGDGSGETVLVDGFAAAQRLREQQPDAFRLLTTCPQPYRYVEAAEQVDLRAAHPIISLDTSRKNVTSIQLNNRSAAPLELPAEQVEPYYRALGALWAEIESPDLQITFPLKEGEVVMFHNNRVLHGRSAFTAGHARHLQGCYVDKDALQSATRALSAEIEPSPPSPFSLTVQNILKVLETGAAEMYGEALDTLQHSLQAAHCARHAGEADEVVVAALCHDVGHLEACVRQLSVAAGGSDAPQKMLASGEELEAGTSVGYEGHERLGAQFMLQCGFPGVVAELINGHVEAKRYLVRAKPSYMASLSAASLETLKCQGGPMSDSEV</sequence>
<dbReference type="Gene3D" id="3.60.130.10">
    <property type="entry name" value="Clavaminate synthase-like"/>
    <property type="match status" value="1"/>
</dbReference>
<evidence type="ECO:0000256" key="2">
    <source>
        <dbReference type="ARBA" id="ARBA00001961"/>
    </source>
</evidence>
<dbReference type="SUPFAM" id="SSF109604">
    <property type="entry name" value="HD-domain/PDEase-like"/>
    <property type="match status" value="1"/>
</dbReference>
<dbReference type="Pfam" id="PF02668">
    <property type="entry name" value="TauD"/>
    <property type="match status" value="1"/>
</dbReference>
<reference evidence="11 12" key="1">
    <citation type="journal article" date="2015" name="Genome Biol. Evol.">
        <title>Comparative Genomics of a Bacterivorous Green Alga Reveals Evolutionary Causalities and Consequences of Phago-Mixotrophic Mode of Nutrition.</title>
        <authorList>
            <person name="Burns J.A."/>
            <person name="Paasch A."/>
            <person name="Narechania A."/>
            <person name="Kim E."/>
        </authorList>
    </citation>
    <scope>NUCLEOTIDE SEQUENCE [LARGE SCALE GENOMIC DNA]</scope>
    <source>
        <strain evidence="11 12">PLY_AMNH</strain>
    </source>
</reference>
<dbReference type="GO" id="GO:0045329">
    <property type="term" value="P:carnitine biosynthetic process"/>
    <property type="evidence" value="ECO:0007669"/>
    <property type="project" value="UniProtKB-KW"/>
</dbReference>
<dbReference type="InterPro" id="IPR003607">
    <property type="entry name" value="HD/PDEase_dom"/>
</dbReference>
<comment type="cofactor">
    <cofactor evidence="2">
        <name>L-ascorbate</name>
        <dbReference type="ChEBI" id="CHEBI:38290"/>
    </cofactor>
</comment>
<comment type="caution">
    <text evidence="11">The sequence shown here is derived from an EMBL/GenBank/DDBJ whole genome shotgun (WGS) entry which is preliminary data.</text>
</comment>
<dbReference type="GO" id="GO:0046872">
    <property type="term" value="F:metal ion binding"/>
    <property type="evidence" value="ECO:0007669"/>
    <property type="project" value="UniProtKB-KW"/>
</dbReference>